<reference evidence="2 3" key="1">
    <citation type="submission" date="2021-01" db="EMBL/GenBank/DDBJ databases">
        <title>Tumebacillus sp. strain ITR2 16S ribosomal RNA gene Genome sequencing and assembly.</title>
        <authorList>
            <person name="Kang M."/>
        </authorList>
    </citation>
    <scope>NUCLEOTIDE SEQUENCE [LARGE SCALE GENOMIC DNA]</scope>
    <source>
        <strain evidence="2 3">ITR2</strain>
    </source>
</reference>
<evidence type="ECO:0000313" key="2">
    <source>
        <dbReference type="EMBL" id="MBL0386969.1"/>
    </source>
</evidence>
<dbReference type="EMBL" id="JAEQNB010000002">
    <property type="protein sequence ID" value="MBL0386969.1"/>
    <property type="molecule type" value="Genomic_DNA"/>
</dbReference>
<dbReference type="Pfam" id="PF04738">
    <property type="entry name" value="Lant_dehydr_N"/>
    <property type="match status" value="2"/>
</dbReference>
<dbReference type="InterPro" id="IPR006827">
    <property type="entry name" value="Lant_deHydtase_N"/>
</dbReference>
<sequence>MSERYSKAPYIMRRVAGMPLHGLQEMQALQTVTQLQELATLRRWLAAHTPSLVEALEAAVPKMQSDVLRNQLIRYKRDLFNGRALKQSADSFADELSEELLTRMREWENANARVPEIEATARNTYEQELHNARQVMQQLAKDSNFRKGVVLTSLDLHSKLMKYIQTPLEEQNARLRKVELTLTTVLTRTVMKTSPFSHFTAVGMERWTNGEEAVTPVERAPSFQSSVSMNQVHLRRVLHALTEQPEIRENLSYRLHGAIVVSKSNKLMLMRRVDDAKNRARVFKTQEAYVKLDYSPPLQHVVELLRAAPEGTLTYRELVDSFGEMSTSAQVEGYLAQLISLTVLEPAVDVPEQTDDLLGDILLYIDSWPGEAATRTREALRMVQSMVQEYQQAQADARAALLSRIRDVMSGLFELLGLQAAQDTLSLLFYEDALLKEIQPVSESRYAKVLEALKLYQQLGPIFDSRYRAQTATAREFVRLYGEDGVCTDTASFIHKLVPIHEQFRKTLATGALLVDLDVANDIDSIRILNELNLEFAQLLQSKWLGDAEVELTVEELQGFIDRIPDVYQNRVVSNDVFGQWVERGEDSLYVLNQAYPGLMTFYSRFLPAYEEQGVRQELQAYLSDLFEETNPLVEMAGVYGFNANLHGALTSHELTFADLPVTRRNSPDVQPVEWSEVSFVYDRATDRVMLYHPNIGKFHVHFFGSLMPMLIPGLTRLLMNQFSNSLLPTNLYMMIEHELSYEQRQEAIRYYPRLRIGSVVLSRRKWLVPRTQLPMRGAKEEEFEWFTRVQEWYRSIGLPQRVFVKLTKMGRGEDPYGILGDEEKAEDATPEMVNFTKMKPQYIDFANPLMVRVFGKLILDSQLGLKIEETLPDVDEVENLGFPERYVSETIIEISRHGRGEEA</sequence>
<dbReference type="RefSeq" id="WP_201634344.1">
    <property type="nucleotide sequence ID" value="NZ_JAEQNB010000002.1"/>
</dbReference>
<organism evidence="2 3">
    <name type="scientific">Tumebacillus amylolyticus</name>
    <dbReference type="NCBI Taxonomy" id="2801339"/>
    <lineage>
        <taxon>Bacteria</taxon>
        <taxon>Bacillati</taxon>
        <taxon>Bacillota</taxon>
        <taxon>Bacilli</taxon>
        <taxon>Bacillales</taxon>
        <taxon>Alicyclobacillaceae</taxon>
        <taxon>Tumebacillus</taxon>
    </lineage>
</organism>
<comment type="caution">
    <text evidence="2">The sequence shown here is derived from an EMBL/GenBank/DDBJ whole genome shotgun (WGS) entry which is preliminary data.</text>
</comment>
<gene>
    <name evidence="2" type="ORF">JJB07_09910</name>
</gene>
<feature type="domain" description="Lantibiotic dehydratase N-terminal" evidence="1">
    <location>
        <begin position="142"/>
        <end position="483"/>
    </location>
</feature>
<evidence type="ECO:0000313" key="3">
    <source>
        <dbReference type="Proteomes" id="UP000602284"/>
    </source>
</evidence>
<evidence type="ECO:0000259" key="1">
    <source>
        <dbReference type="Pfam" id="PF04738"/>
    </source>
</evidence>
<accession>A0ABS1J9N2</accession>
<proteinExistence type="predicted"/>
<protein>
    <submittedName>
        <fullName evidence="2">Lantibiotic dehydratase</fullName>
    </submittedName>
</protein>
<keyword evidence="3" id="KW-1185">Reference proteome</keyword>
<feature type="domain" description="Lantibiotic dehydratase N-terminal" evidence="1">
    <location>
        <begin position="746"/>
        <end position="805"/>
    </location>
</feature>
<name>A0ABS1J9N2_9BACL</name>
<dbReference type="Proteomes" id="UP000602284">
    <property type="component" value="Unassembled WGS sequence"/>
</dbReference>